<proteinExistence type="predicted"/>
<feature type="transmembrane region" description="Helical" evidence="6">
    <location>
        <begin position="32"/>
        <end position="52"/>
    </location>
</feature>
<feature type="transmembrane region" description="Helical" evidence="6">
    <location>
        <begin position="207"/>
        <end position="228"/>
    </location>
</feature>
<keyword evidence="3 6" id="KW-0812">Transmembrane</keyword>
<dbReference type="GO" id="GO:0005886">
    <property type="term" value="C:plasma membrane"/>
    <property type="evidence" value="ECO:0007669"/>
    <property type="project" value="UniProtKB-SubCell"/>
</dbReference>
<evidence type="ECO:0000259" key="7">
    <source>
        <dbReference type="Pfam" id="PF03553"/>
    </source>
</evidence>
<protein>
    <submittedName>
        <fullName evidence="8">Malate-2H(+)/Na(+)-lactate antiporter</fullName>
    </submittedName>
</protein>
<evidence type="ECO:0000256" key="6">
    <source>
        <dbReference type="SAM" id="Phobius"/>
    </source>
</evidence>
<feature type="transmembrane region" description="Helical" evidence="6">
    <location>
        <begin position="113"/>
        <end position="133"/>
    </location>
</feature>
<evidence type="ECO:0000313" key="8">
    <source>
        <dbReference type="EMBL" id="CAD2072814.1"/>
    </source>
</evidence>
<evidence type="ECO:0000256" key="3">
    <source>
        <dbReference type="ARBA" id="ARBA00022692"/>
    </source>
</evidence>
<comment type="subcellular location">
    <subcellularLocation>
        <location evidence="1">Cell membrane</location>
        <topology evidence="1">Multi-pass membrane protein</topology>
    </subcellularLocation>
</comment>
<feature type="transmembrane region" description="Helical" evidence="6">
    <location>
        <begin position="265"/>
        <end position="283"/>
    </location>
</feature>
<sequence>MEAFLNWTYMPLIPPLLTLLLVLITKRVDLSLGIGILTSAFVITNGDILGTLKKIWDAFIGLMIEGNWLNTWSAYILIFLALLGVMSAFMSMSGGARAFTNWALTKITTRRGATFLTGILGVIVFIDDYFSAIITGQVAKPLTDKYRVSRAKLAYFVDTTASPVSVIFPISSWGATIMGLTAPLLIAAGLNHITPFESFMYMIPLNFYSIAALTLMFIVIFTNFDIFGMRREETRAFKTGVLRDEGMDLTEDEDLPTAKYSQKEALIVPLIGLAVGVLVGMTITGIQAGGSLNPLTIIENNSITHSLILGGIIGVLLSIYYYYKYTKDDKSFTGKSTLLGFKEGFLAMLGPMTVLTLAWMTGELIGELGTGTLLGEMVQNSNIPSQLIPAIVFIVACIMAVSTGTSWGSFGILVPIAGNIVVTLQEPTLLLPSIAAVLAGGVFGDHVSPISDSTILSSTGSGSDHITHVMTQIPYALIAATISLLSFITVGYTESTGMALIVFVVLFILLFVLIKTLYKPVVTTEDKKEIIGA</sequence>
<feature type="transmembrane region" description="Helical" evidence="6">
    <location>
        <begin position="72"/>
        <end position="92"/>
    </location>
</feature>
<feature type="domain" description="Na+/H+ antiporter NhaC-like C-terminal" evidence="7">
    <location>
        <begin position="167"/>
        <end position="491"/>
    </location>
</feature>
<feature type="transmembrane region" description="Helical" evidence="6">
    <location>
        <begin position="344"/>
        <end position="362"/>
    </location>
</feature>
<dbReference type="EMBL" id="CAJEWE010000006">
    <property type="protein sequence ID" value="CAD2072814.1"/>
    <property type="molecule type" value="Genomic_DNA"/>
</dbReference>
<keyword evidence="9" id="KW-1185">Reference proteome</keyword>
<feature type="transmembrane region" description="Helical" evidence="6">
    <location>
        <begin position="6"/>
        <end position="25"/>
    </location>
</feature>
<evidence type="ECO:0000256" key="1">
    <source>
        <dbReference type="ARBA" id="ARBA00004651"/>
    </source>
</evidence>
<dbReference type="PANTHER" id="PTHR43478:SF1">
    <property type="entry name" value="NA+_H+ ANTIPORTER NHAC-LIKE C-TERMINAL DOMAIN-CONTAINING PROTEIN"/>
    <property type="match status" value="1"/>
</dbReference>
<evidence type="ECO:0000256" key="5">
    <source>
        <dbReference type="ARBA" id="ARBA00023136"/>
    </source>
</evidence>
<organism evidence="8 9">
    <name type="scientific">Phocicoccus schoeneichii</name>
    <dbReference type="NCBI Taxonomy" id="1812261"/>
    <lineage>
        <taxon>Bacteria</taxon>
        <taxon>Bacillati</taxon>
        <taxon>Bacillota</taxon>
        <taxon>Bacilli</taxon>
        <taxon>Bacillales</taxon>
        <taxon>Salinicoccaceae</taxon>
        <taxon>Phocicoccus</taxon>
    </lineage>
</organism>
<keyword evidence="2" id="KW-1003">Cell membrane</keyword>
<evidence type="ECO:0000256" key="2">
    <source>
        <dbReference type="ARBA" id="ARBA00022475"/>
    </source>
</evidence>
<gene>
    <name evidence="8" type="primary">mleN_2</name>
    <name evidence="8" type="ORF">JEOSCH030_00437</name>
</gene>
<accession>A0A6V7R6Z3</accession>
<dbReference type="RefSeq" id="WP_186085384.1">
    <property type="nucleotide sequence ID" value="NZ_BMDB01000001.1"/>
</dbReference>
<dbReference type="InterPro" id="IPR018461">
    <property type="entry name" value="Na/H_Antiport_NhaC-like_C"/>
</dbReference>
<feature type="transmembrane region" description="Helical" evidence="6">
    <location>
        <begin position="473"/>
        <end position="492"/>
    </location>
</feature>
<comment type="caution">
    <text evidence="8">The sequence shown here is derived from an EMBL/GenBank/DDBJ whole genome shotgun (WGS) entry which is preliminary data.</text>
</comment>
<feature type="transmembrane region" description="Helical" evidence="6">
    <location>
        <begin position="303"/>
        <end position="323"/>
    </location>
</feature>
<dbReference type="PANTHER" id="PTHR43478">
    <property type="entry name" value="NA+/H+ ANTIPORTER-RELATED"/>
    <property type="match status" value="1"/>
</dbReference>
<feature type="transmembrane region" description="Helical" evidence="6">
    <location>
        <begin position="498"/>
        <end position="518"/>
    </location>
</feature>
<name>A0A6V7R6Z3_9BACL</name>
<keyword evidence="5 6" id="KW-0472">Membrane</keyword>
<reference evidence="8 9" key="1">
    <citation type="submission" date="2020-07" db="EMBL/GenBank/DDBJ databases">
        <authorList>
            <person name="Criscuolo A."/>
        </authorList>
    </citation>
    <scope>NUCLEOTIDE SEQUENCE [LARGE SCALE GENOMIC DNA]</scope>
    <source>
        <strain evidence="9">CIP 111030</strain>
    </source>
</reference>
<evidence type="ECO:0000256" key="4">
    <source>
        <dbReference type="ARBA" id="ARBA00022989"/>
    </source>
</evidence>
<keyword evidence="4 6" id="KW-1133">Transmembrane helix</keyword>
<dbReference type="Proteomes" id="UP000521032">
    <property type="component" value="Unassembled WGS sequence"/>
</dbReference>
<dbReference type="Pfam" id="PF03553">
    <property type="entry name" value="Na_H_antiporter"/>
    <property type="match status" value="1"/>
</dbReference>
<evidence type="ECO:0000313" key="9">
    <source>
        <dbReference type="Proteomes" id="UP000521032"/>
    </source>
</evidence>
<dbReference type="AlphaFoldDB" id="A0A6V7R6Z3"/>